<reference evidence="3 4" key="1">
    <citation type="submission" date="2019-10" db="EMBL/GenBank/DDBJ databases">
        <title>Whole genome shotgun sequence of Acrocarpospora corrugata NBRC 13972.</title>
        <authorList>
            <person name="Ichikawa N."/>
            <person name="Kimura A."/>
            <person name="Kitahashi Y."/>
            <person name="Komaki H."/>
            <person name="Oguchi A."/>
        </authorList>
    </citation>
    <scope>NUCLEOTIDE SEQUENCE [LARGE SCALE GENOMIC DNA]</scope>
    <source>
        <strain evidence="3 4">NBRC 13972</strain>
    </source>
</reference>
<feature type="domain" description="N-acetyltransferase" evidence="2">
    <location>
        <begin position="7"/>
        <end position="93"/>
    </location>
</feature>
<accession>A0A5M3WA19</accession>
<dbReference type="PROSITE" id="PS51186">
    <property type="entry name" value="GNAT"/>
    <property type="match status" value="1"/>
</dbReference>
<gene>
    <name evidence="3" type="ORF">Acor_69300</name>
</gene>
<dbReference type="RefSeq" id="WP_308805704.1">
    <property type="nucleotide sequence ID" value="NZ_BAAABN010000035.1"/>
</dbReference>
<dbReference type="InterPro" id="IPR016181">
    <property type="entry name" value="Acyl_CoA_acyltransferase"/>
</dbReference>
<dbReference type="Pfam" id="PF14542">
    <property type="entry name" value="Acetyltransf_CG"/>
    <property type="match status" value="1"/>
</dbReference>
<dbReference type="SUPFAM" id="SSF55729">
    <property type="entry name" value="Acyl-CoA N-acyltransferases (Nat)"/>
    <property type="match status" value="1"/>
</dbReference>
<keyword evidence="4" id="KW-1185">Reference proteome</keyword>
<feature type="domain" description="N-acetyltransferase" evidence="1">
    <location>
        <begin position="1"/>
        <end position="101"/>
    </location>
</feature>
<dbReference type="InterPro" id="IPR045057">
    <property type="entry name" value="Gcn5-rel_NAT"/>
</dbReference>
<dbReference type="CDD" id="cd04301">
    <property type="entry name" value="NAT_SF"/>
    <property type="match status" value="1"/>
</dbReference>
<evidence type="ECO:0000313" key="3">
    <source>
        <dbReference type="EMBL" id="GES04862.1"/>
    </source>
</evidence>
<evidence type="ECO:0000259" key="1">
    <source>
        <dbReference type="PROSITE" id="PS51186"/>
    </source>
</evidence>
<dbReference type="Gene3D" id="3.40.630.30">
    <property type="match status" value="1"/>
</dbReference>
<protein>
    <submittedName>
        <fullName evidence="3">N-acetyltransferase</fullName>
    </submittedName>
</protein>
<dbReference type="InterPro" id="IPR000182">
    <property type="entry name" value="GNAT_dom"/>
</dbReference>
<name>A0A5M3WA19_9ACTN</name>
<keyword evidence="3" id="KW-0808">Transferase</keyword>
<evidence type="ECO:0000313" key="4">
    <source>
        <dbReference type="Proteomes" id="UP000334990"/>
    </source>
</evidence>
<dbReference type="PANTHER" id="PTHR31435">
    <property type="entry name" value="PROTEIN NATD1"/>
    <property type="match status" value="1"/>
</dbReference>
<dbReference type="GO" id="GO:0016747">
    <property type="term" value="F:acyltransferase activity, transferring groups other than amino-acyl groups"/>
    <property type="evidence" value="ECO:0007669"/>
    <property type="project" value="InterPro"/>
</dbReference>
<sequence>MTLATVVDNPESHRFEILIDGGVAGFSQYRIRPGKIIFTHTEIMPEFEGQGLGGKLAGAALDSARERGLAVAPLCPFVAAYIKRHPEYADLVPANYQDEIG</sequence>
<dbReference type="InterPro" id="IPR031165">
    <property type="entry name" value="GNAT_YJDJ"/>
</dbReference>
<dbReference type="AlphaFoldDB" id="A0A5M3WA19"/>
<dbReference type="PANTHER" id="PTHR31435:SF10">
    <property type="entry name" value="BSR4717 PROTEIN"/>
    <property type="match status" value="1"/>
</dbReference>
<proteinExistence type="predicted"/>
<dbReference type="EMBL" id="BLAD01000088">
    <property type="protein sequence ID" value="GES04862.1"/>
    <property type="molecule type" value="Genomic_DNA"/>
</dbReference>
<evidence type="ECO:0000259" key="2">
    <source>
        <dbReference type="PROSITE" id="PS51729"/>
    </source>
</evidence>
<dbReference type="PROSITE" id="PS51729">
    <property type="entry name" value="GNAT_YJDJ"/>
    <property type="match status" value="1"/>
</dbReference>
<organism evidence="3 4">
    <name type="scientific">Acrocarpospora corrugata</name>
    <dbReference type="NCBI Taxonomy" id="35763"/>
    <lineage>
        <taxon>Bacteria</taxon>
        <taxon>Bacillati</taxon>
        <taxon>Actinomycetota</taxon>
        <taxon>Actinomycetes</taxon>
        <taxon>Streptosporangiales</taxon>
        <taxon>Streptosporangiaceae</taxon>
        <taxon>Acrocarpospora</taxon>
    </lineage>
</organism>
<comment type="caution">
    <text evidence="3">The sequence shown here is derived from an EMBL/GenBank/DDBJ whole genome shotgun (WGS) entry which is preliminary data.</text>
</comment>
<dbReference type="Proteomes" id="UP000334990">
    <property type="component" value="Unassembled WGS sequence"/>
</dbReference>